<dbReference type="InterPro" id="IPR021858">
    <property type="entry name" value="Fun_TF"/>
</dbReference>
<gene>
    <name evidence="5" type="ORF">FRX48_04846</name>
</gene>
<evidence type="ECO:0000256" key="1">
    <source>
        <dbReference type="ARBA" id="ARBA00004123"/>
    </source>
</evidence>
<dbReference type="CDD" id="cd00067">
    <property type="entry name" value="GAL4"/>
    <property type="match status" value="1"/>
</dbReference>
<dbReference type="GO" id="GO:0000976">
    <property type="term" value="F:transcription cis-regulatory region binding"/>
    <property type="evidence" value="ECO:0007669"/>
    <property type="project" value="TreeGrafter"/>
</dbReference>
<feature type="region of interest" description="Disordered" evidence="3">
    <location>
        <begin position="1"/>
        <end position="122"/>
    </location>
</feature>
<dbReference type="GO" id="GO:0045944">
    <property type="term" value="P:positive regulation of transcription by RNA polymerase II"/>
    <property type="evidence" value="ECO:0007669"/>
    <property type="project" value="TreeGrafter"/>
</dbReference>
<dbReference type="PANTHER" id="PTHR37534:SF38">
    <property type="entry name" value="ZN(2)-C6 FUNGAL-TYPE DOMAIN-CONTAINING PROTEIN"/>
    <property type="match status" value="1"/>
</dbReference>
<evidence type="ECO:0000313" key="5">
    <source>
        <dbReference type="EMBL" id="KAA6411566.1"/>
    </source>
</evidence>
<dbReference type="SUPFAM" id="SSF57701">
    <property type="entry name" value="Zn2/Cys6 DNA-binding domain"/>
    <property type="match status" value="1"/>
</dbReference>
<keyword evidence="2" id="KW-0539">Nucleus</keyword>
<organism evidence="5 6">
    <name type="scientific">Lasallia pustulata</name>
    <dbReference type="NCBI Taxonomy" id="136370"/>
    <lineage>
        <taxon>Eukaryota</taxon>
        <taxon>Fungi</taxon>
        <taxon>Dikarya</taxon>
        <taxon>Ascomycota</taxon>
        <taxon>Pezizomycotina</taxon>
        <taxon>Lecanoromycetes</taxon>
        <taxon>OSLEUM clade</taxon>
        <taxon>Umbilicariomycetidae</taxon>
        <taxon>Umbilicariales</taxon>
        <taxon>Umbilicariaceae</taxon>
        <taxon>Lasallia</taxon>
    </lineage>
</organism>
<dbReference type="Pfam" id="PF00172">
    <property type="entry name" value="Zn_clus"/>
    <property type="match status" value="1"/>
</dbReference>
<dbReference type="Pfam" id="PF11951">
    <property type="entry name" value="Fungal_trans_2"/>
    <property type="match status" value="1"/>
</dbReference>
<dbReference type="Gene3D" id="4.10.240.10">
    <property type="entry name" value="Zn(2)-C6 fungal-type DNA-binding domain"/>
    <property type="match status" value="1"/>
</dbReference>
<evidence type="ECO:0000259" key="4">
    <source>
        <dbReference type="PROSITE" id="PS50048"/>
    </source>
</evidence>
<dbReference type="AlphaFoldDB" id="A0A5M8PPS0"/>
<sequence>MYPMNDGPGLEVNTPSRRYSESSSASNYSSTTMGTDKQYASETDDEEVDGDDPGGEEIEPKVEEVEEALMRDVKPSSLLDPVEGQANVTSDGIATPKRGRGRPRKNPANKKASLTKSGALGRSKTGCITCRKRKKKCGEEKPTCHNCRKNAKVCEGYPPATFWRPGRHRPEEASTSRFSFPLSRDLPYLIDGIENDIDRRFLAHFITDISGRLTIHDDGSNPFKDLFLPMAHEDKGLMHSLMSLAGLHLLAREPEAALRERQQHHFSEAQSILIADVERADSAQTGDNYPEGTLDDPTMAATIVHCLIYICEGTTKGEYRPHLDAVRRLMPISRSRNPEFQQFLYEFFRYHDVANTITTLDVRHHVQLNAWPFVTGSTGSGNYPKFALQPVIEPGAGVLIGVLDGLFEVITKITILRDIIRERRALGQKPAVDYQIMMWAVDIDAAIHAWDPAQLPNTPRWVAAQLYRQCAWVYLHRTTTASRPSPKMTAAVDEGLEYLRVMPPGESTQAVILLPLFLLGCAAFEQRQRPDIEEAFARALEYSRFGNIMVAKQVVKRVWEMMDTGDEKSWDWETIMKDMDIDCLVT</sequence>
<dbReference type="PROSITE" id="PS00463">
    <property type="entry name" value="ZN2_CY6_FUNGAL_1"/>
    <property type="match status" value="1"/>
</dbReference>
<dbReference type="GO" id="GO:0005634">
    <property type="term" value="C:nucleus"/>
    <property type="evidence" value="ECO:0007669"/>
    <property type="project" value="UniProtKB-SubCell"/>
</dbReference>
<dbReference type="InterPro" id="IPR001138">
    <property type="entry name" value="Zn2Cys6_DnaBD"/>
</dbReference>
<evidence type="ECO:0000256" key="2">
    <source>
        <dbReference type="ARBA" id="ARBA00023242"/>
    </source>
</evidence>
<dbReference type="Proteomes" id="UP000324767">
    <property type="component" value="Unassembled WGS sequence"/>
</dbReference>
<feature type="compositionally biased region" description="Acidic residues" evidence="3">
    <location>
        <begin position="42"/>
        <end position="57"/>
    </location>
</feature>
<evidence type="ECO:0000313" key="6">
    <source>
        <dbReference type="Proteomes" id="UP000324767"/>
    </source>
</evidence>
<dbReference type="GO" id="GO:0000981">
    <property type="term" value="F:DNA-binding transcription factor activity, RNA polymerase II-specific"/>
    <property type="evidence" value="ECO:0007669"/>
    <property type="project" value="InterPro"/>
</dbReference>
<feature type="compositionally biased region" description="Basic and acidic residues" evidence="3">
    <location>
        <begin position="58"/>
        <end position="74"/>
    </location>
</feature>
<protein>
    <recommendedName>
        <fullName evidence="4">Zn(2)-C6 fungal-type domain-containing protein</fullName>
    </recommendedName>
</protein>
<feature type="domain" description="Zn(2)-C6 fungal-type" evidence="4">
    <location>
        <begin position="126"/>
        <end position="154"/>
    </location>
</feature>
<dbReference type="GO" id="GO:0008270">
    <property type="term" value="F:zinc ion binding"/>
    <property type="evidence" value="ECO:0007669"/>
    <property type="project" value="InterPro"/>
</dbReference>
<reference evidence="5 6" key="1">
    <citation type="submission" date="2019-09" db="EMBL/GenBank/DDBJ databases">
        <title>The hologenome of the rock-dwelling lichen Lasallia pustulata.</title>
        <authorList>
            <person name="Greshake Tzovaras B."/>
            <person name="Segers F."/>
            <person name="Bicker A."/>
            <person name="Dal Grande F."/>
            <person name="Otte J."/>
            <person name="Hankeln T."/>
            <person name="Schmitt I."/>
            <person name="Ebersberger I."/>
        </authorList>
    </citation>
    <scope>NUCLEOTIDE SEQUENCE [LARGE SCALE GENOMIC DNA]</scope>
    <source>
        <strain evidence="5">A1-1</strain>
    </source>
</reference>
<comment type="caution">
    <text evidence="5">The sequence shown here is derived from an EMBL/GenBank/DDBJ whole genome shotgun (WGS) entry which is preliminary data.</text>
</comment>
<name>A0A5M8PPS0_9LECA</name>
<dbReference type="InterPro" id="IPR036864">
    <property type="entry name" value="Zn2-C6_fun-type_DNA-bd_sf"/>
</dbReference>
<comment type="subcellular location">
    <subcellularLocation>
        <location evidence="1">Nucleus</location>
    </subcellularLocation>
</comment>
<feature type="compositionally biased region" description="Basic residues" evidence="3">
    <location>
        <begin position="97"/>
        <end position="108"/>
    </location>
</feature>
<dbReference type="PROSITE" id="PS50048">
    <property type="entry name" value="ZN2_CY6_FUNGAL_2"/>
    <property type="match status" value="1"/>
</dbReference>
<feature type="compositionally biased region" description="Low complexity" evidence="3">
    <location>
        <begin position="21"/>
        <end position="30"/>
    </location>
</feature>
<dbReference type="SMART" id="SM00066">
    <property type="entry name" value="GAL4"/>
    <property type="match status" value="1"/>
</dbReference>
<dbReference type="OrthoDB" id="5333823at2759"/>
<dbReference type="PANTHER" id="PTHR37534">
    <property type="entry name" value="TRANSCRIPTIONAL ACTIVATOR PROTEIN UGA3"/>
    <property type="match status" value="1"/>
</dbReference>
<accession>A0A5M8PPS0</accession>
<dbReference type="EMBL" id="VXIT01000007">
    <property type="protein sequence ID" value="KAA6411566.1"/>
    <property type="molecule type" value="Genomic_DNA"/>
</dbReference>
<proteinExistence type="predicted"/>
<evidence type="ECO:0000256" key="3">
    <source>
        <dbReference type="SAM" id="MobiDB-lite"/>
    </source>
</evidence>
<feature type="compositionally biased region" description="Polar residues" evidence="3">
    <location>
        <begin position="31"/>
        <end position="41"/>
    </location>
</feature>